<dbReference type="GO" id="GO:0005975">
    <property type="term" value="P:carbohydrate metabolic process"/>
    <property type="evidence" value="ECO:0007669"/>
    <property type="project" value="InterPro"/>
</dbReference>
<evidence type="ECO:0000256" key="3">
    <source>
        <dbReference type="ARBA" id="ARBA00023295"/>
    </source>
</evidence>
<sequence length="822" mass="92308">MIRTSFNDNWTVGSKTSFFSEKAVAKIPLKTVTLPHDAMIERNRNQPIERNNSSHNIGFYPEREYEYKKMFFVPAEYKDKRVTIEFEGVYMNAMVYLNGAFAGQQPNGYTNFYIKVDRFLKYGEENEIKVISLNYKDSRWYSGAGIYRNTKLIIGNLVHIALDGVKISTPDIQADRAVVHVATVIENEGLLTHTVNVLTEIVDVDGNIVGSDSATLTTFAGERATLRQRIYVRQPKLWSVEQPYLYTCRTRVMKENEQLDEETNSFGIRSLTLDPDRGLCINSEVVKLRGACIHHDNGVLGAATIDRAEERRVEILKQAGFNALRSAHHPMSKALLDACDRLGMLVMDESFDMWTSTKVDHDYALHFPVWWEKDIQAMIDKDYNHPCVIMYSIGNEIPEAGRPIASVWGHKLAEKIRSLDSTRFVTNSISFVISVWDEIKKKISENQNIEGINTLMNNIGQAQAAITTSDFATHRTAESFGYVDIAGYNYAEARYQMDRELFPNRVIVGSETFPPMIDKNWKQVLENSHIVGDFTWTGWDYLGEVGAGRVKYDPDEVSFLGSYPWLTAWCGDIDIIGNRRPVSYYREIVFGLRKDPYIAVQRPEHYGKQPFPSKWSWSDSVGSWSWDGYEGKPIRVEVYADADEVELLVNGKSAGKAAAGYDHRNKAEFDVVYEPGEIAAVAYTDGQATGRMTLHSATGDVQLKVEADRAEIAASDRDLSFVMISLVDGHGNVYSTADRKVSVQVKGSGVLQGFGSANPKSSENFFDTERTTFDGKALAVVRPKDVGIITVTVTAEGCSQKIIQISVIANTKADTSQNTTVL</sequence>
<dbReference type="Gene3D" id="2.60.40.10">
    <property type="entry name" value="Immunoglobulins"/>
    <property type="match status" value="3"/>
</dbReference>
<feature type="domain" description="Beta-mannosidase-like galactose-binding" evidence="8">
    <location>
        <begin position="30"/>
        <end position="130"/>
    </location>
</feature>
<dbReference type="InterPro" id="IPR008979">
    <property type="entry name" value="Galactose-bd-like_sf"/>
</dbReference>
<dbReference type="InterPro" id="IPR051913">
    <property type="entry name" value="GH2_Domain-Containing"/>
</dbReference>
<dbReference type="SUPFAM" id="SSF49785">
    <property type="entry name" value="Galactose-binding domain-like"/>
    <property type="match status" value="1"/>
</dbReference>
<dbReference type="eggNOG" id="COG3250">
    <property type="taxonomic scope" value="Bacteria"/>
</dbReference>
<dbReference type="InterPro" id="IPR036156">
    <property type="entry name" value="Beta-gal/glucu_dom_sf"/>
</dbReference>
<evidence type="ECO:0000259" key="7">
    <source>
        <dbReference type="Pfam" id="PF18565"/>
    </source>
</evidence>
<evidence type="ECO:0000256" key="2">
    <source>
        <dbReference type="ARBA" id="ARBA00022801"/>
    </source>
</evidence>
<evidence type="ECO:0000259" key="8">
    <source>
        <dbReference type="Pfam" id="PF22666"/>
    </source>
</evidence>
<evidence type="ECO:0000256" key="1">
    <source>
        <dbReference type="ARBA" id="ARBA00007401"/>
    </source>
</evidence>
<dbReference type="PANTHER" id="PTHR42732:SF1">
    <property type="entry name" value="BETA-MANNOSIDASE"/>
    <property type="match status" value="1"/>
</dbReference>
<reference key="2">
    <citation type="submission" date="2011-11" db="EMBL/GenBank/DDBJ databases">
        <authorList>
            <person name="Shin S.H."/>
            <person name="Kim S."/>
            <person name="Kim J.Y."/>
        </authorList>
    </citation>
    <scope>NUCLEOTIDE SEQUENCE</scope>
    <source>
        <strain>HPL-003</strain>
    </source>
</reference>
<dbReference type="InterPro" id="IPR017853">
    <property type="entry name" value="GH"/>
</dbReference>
<dbReference type="PRINTS" id="PR00132">
    <property type="entry name" value="GLHYDRLASE2"/>
</dbReference>
<dbReference type="STRING" id="985665.HPL003_21865"/>
<evidence type="ECO:0000313" key="9">
    <source>
        <dbReference type="EMBL" id="AET61101.1"/>
    </source>
</evidence>
<evidence type="ECO:0000259" key="5">
    <source>
        <dbReference type="Pfam" id="PF02836"/>
    </source>
</evidence>
<dbReference type="SUPFAM" id="SSF51445">
    <property type="entry name" value="(Trans)glycosidases"/>
    <property type="match status" value="1"/>
</dbReference>
<feature type="domain" description="Glycoside hydrolase family 2 catalytic" evidence="5">
    <location>
        <begin position="278"/>
        <end position="430"/>
    </location>
</feature>
<dbReference type="OrthoDB" id="9762066at2"/>
<evidence type="ECO:0000259" key="4">
    <source>
        <dbReference type="Pfam" id="PF00703"/>
    </source>
</evidence>
<evidence type="ECO:0000259" key="6">
    <source>
        <dbReference type="Pfam" id="PF16355"/>
    </source>
</evidence>
<dbReference type="KEGG" id="pta:HPL003_21865"/>
<dbReference type="Pfam" id="PF16355">
    <property type="entry name" value="DUF4982"/>
    <property type="match status" value="1"/>
</dbReference>
<dbReference type="Gene3D" id="2.60.120.260">
    <property type="entry name" value="Galactose-binding domain-like"/>
    <property type="match status" value="1"/>
</dbReference>
<dbReference type="InterPro" id="IPR032311">
    <property type="entry name" value="DUF4982"/>
</dbReference>
<feature type="domain" description="DUF4982" evidence="6">
    <location>
        <begin position="631"/>
        <end position="689"/>
    </location>
</feature>
<dbReference type="AlphaFoldDB" id="G7VQ32"/>
<comment type="similarity">
    <text evidence="1">Belongs to the glycosyl hydrolase 2 family.</text>
</comment>
<dbReference type="InterPro" id="IPR006101">
    <property type="entry name" value="Glyco_hydro_2"/>
</dbReference>
<dbReference type="InterPro" id="IPR006102">
    <property type="entry name" value="Ig-like_GH2"/>
</dbReference>
<dbReference type="Proteomes" id="UP000005876">
    <property type="component" value="Chromosome"/>
</dbReference>
<dbReference type="Pfam" id="PF00703">
    <property type="entry name" value="Glyco_hydro_2"/>
    <property type="match status" value="1"/>
</dbReference>
<accession>G7VQ32</accession>
<reference evidence="10" key="1">
    <citation type="submission" date="2011-11" db="EMBL/GenBank/DDBJ databases">
        <title>Complete sequence of Paenibacillus terrae HPL-003.</title>
        <authorList>
            <person name="Shin S.H."/>
            <person name="Kim S."/>
            <person name="Kim J.Y."/>
        </authorList>
    </citation>
    <scope>NUCLEOTIDE SEQUENCE [LARGE SCALE GENOMIC DNA]</scope>
    <source>
        <strain evidence="10">HPL-003</strain>
    </source>
</reference>
<dbReference type="Pfam" id="PF18565">
    <property type="entry name" value="Glyco_hydro2_C5"/>
    <property type="match status" value="1"/>
</dbReference>
<feature type="domain" description="Glycoside hydrolase family 2" evidence="7">
    <location>
        <begin position="703"/>
        <end position="802"/>
    </location>
</feature>
<evidence type="ECO:0000313" key="10">
    <source>
        <dbReference type="Proteomes" id="UP000005876"/>
    </source>
</evidence>
<dbReference type="Gene3D" id="3.20.20.80">
    <property type="entry name" value="Glycosidases"/>
    <property type="match status" value="1"/>
</dbReference>
<feature type="domain" description="Glycoside hydrolase family 2 immunoglobulin-like beta-sandwich" evidence="4">
    <location>
        <begin position="164"/>
        <end position="269"/>
    </location>
</feature>
<dbReference type="GO" id="GO:0004553">
    <property type="term" value="F:hydrolase activity, hydrolyzing O-glycosyl compounds"/>
    <property type="evidence" value="ECO:0007669"/>
    <property type="project" value="InterPro"/>
</dbReference>
<dbReference type="HOGENOM" id="CLU_006501_0_1_9"/>
<proteinExistence type="inferred from homology"/>
<gene>
    <name evidence="9" type="ordered locus">HPL003_21865</name>
</gene>
<protein>
    <submittedName>
        <fullName evidence="9">Glycoside hydrolase family protein</fullName>
    </submittedName>
</protein>
<dbReference type="EMBL" id="CP003107">
    <property type="protein sequence ID" value="AET61101.1"/>
    <property type="molecule type" value="Genomic_DNA"/>
</dbReference>
<dbReference type="InterPro" id="IPR013783">
    <property type="entry name" value="Ig-like_fold"/>
</dbReference>
<organism evidence="9 10">
    <name type="scientific">Paenibacillus terrae (strain HPL-003)</name>
    <dbReference type="NCBI Taxonomy" id="985665"/>
    <lineage>
        <taxon>Bacteria</taxon>
        <taxon>Bacillati</taxon>
        <taxon>Bacillota</taxon>
        <taxon>Bacilli</taxon>
        <taxon>Bacillales</taxon>
        <taxon>Paenibacillaceae</taxon>
        <taxon>Paenibacillus</taxon>
    </lineage>
</organism>
<dbReference type="Pfam" id="PF22666">
    <property type="entry name" value="Glyco_hydro_2_N2"/>
    <property type="match status" value="1"/>
</dbReference>
<dbReference type="SUPFAM" id="SSF49303">
    <property type="entry name" value="beta-Galactosidase/glucuronidase domain"/>
    <property type="match status" value="1"/>
</dbReference>
<reference evidence="9 10" key="3">
    <citation type="journal article" date="2012" name="J. Bacteriol.">
        <title>Genome Sequence of Paenibacillus terrae HPL-003, a Xylanase-Producing Bacterium Isolated from Soil Found in Forest Residue.</title>
        <authorList>
            <person name="Shin S.H."/>
            <person name="Kim S."/>
            <person name="Kim J.Y."/>
            <person name="Song H.Y."/>
            <person name="Cho S.J."/>
            <person name="Kim D.R."/>
            <person name="Lee K.I."/>
            <person name="Lim H.K."/>
            <person name="Park N.J."/>
            <person name="Hwang I.T."/>
            <person name="Yang K.S."/>
        </authorList>
    </citation>
    <scope>NUCLEOTIDE SEQUENCE [LARGE SCALE GENOMIC DNA]</scope>
    <source>
        <strain evidence="9 10">HPL-003</strain>
    </source>
</reference>
<name>G7VQ32_PAETH</name>
<dbReference type="InterPro" id="IPR054593">
    <property type="entry name" value="Beta-mannosidase-like_N2"/>
</dbReference>
<dbReference type="Pfam" id="PF02836">
    <property type="entry name" value="Glyco_hydro_2_C"/>
    <property type="match status" value="1"/>
</dbReference>
<dbReference type="InterPro" id="IPR006103">
    <property type="entry name" value="Glyco_hydro_2_cat"/>
</dbReference>
<keyword evidence="2 9" id="KW-0378">Hydrolase</keyword>
<dbReference type="RefSeq" id="WP_014281796.1">
    <property type="nucleotide sequence ID" value="NC_016641.1"/>
</dbReference>
<keyword evidence="3" id="KW-0326">Glycosidase</keyword>
<dbReference type="PANTHER" id="PTHR42732">
    <property type="entry name" value="BETA-GALACTOSIDASE"/>
    <property type="match status" value="1"/>
</dbReference>
<dbReference type="InterPro" id="IPR040605">
    <property type="entry name" value="Glyco_hydro2_dom5"/>
</dbReference>